<dbReference type="InterPro" id="IPR011992">
    <property type="entry name" value="EF-hand-dom_pair"/>
</dbReference>
<name>A0A654FNR5_ARATH</name>
<keyword evidence="2" id="KW-0812">Transmembrane</keyword>
<dbReference type="SUPFAM" id="SSF47473">
    <property type="entry name" value="EF-hand"/>
    <property type="match status" value="1"/>
</dbReference>
<dbReference type="EMBL" id="CACRSJ010000109">
    <property type="protein sequence ID" value="VYS62528.1"/>
    <property type="molecule type" value="Genomic_DNA"/>
</dbReference>
<keyword evidence="2" id="KW-1133">Transmembrane helix</keyword>
<evidence type="ECO:0000313" key="4">
    <source>
        <dbReference type="EMBL" id="VYS62528.1"/>
    </source>
</evidence>
<dbReference type="InterPro" id="IPR018247">
    <property type="entry name" value="EF_Hand_1_Ca_BS"/>
</dbReference>
<dbReference type="PANTHER" id="PTHR33116">
    <property type="entry name" value="REVERSE TRANSCRIPTASE ZINC-BINDING DOMAIN-CONTAINING PROTEIN-RELATED-RELATED"/>
    <property type="match status" value="1"/>
</dbReference>
<dbReference type="CDD" id="cd00051">
    <property type="entry name" value="EFh"/>
    <property type="match status" value="1"/>
</dbReference>
<dbReference type="SMART" id="SM00054">
    <property type="entry name" value="EFh"/>
    <property type="match status" value="2"/>
</dbReference>
<gene>
    <name evidence="4" type="ORF">AN1_LOCUS17955</name>
</gene>
<keyword evidence="1" id="KW-0106">Calcium</keyword>
<dbReference type="ExpressionAtlas" id="A0A654FNR5">
    <property type="expression patterns" value="baseline and differential"/>
</dbReference>
<accession>A0A654FNR5</accession>
<feature type="domain" description="EF-hand" evidence="3">
    <location>
        <begin position="18"/>
        <end position="53"/>
    </location>
</feature>
<dbReference type="AlphaFoldDB" id="A0A654FNR5"/>
<reference evidence="4 5" key="1">
    <citation type="submission" date="2019-11" db="EMBL/GenBank/DDBJ databases">
        <authorList>
            <person name="Jiao W.-B."/>
            <person name="Schneeberger K."/>
        </authorList>
    </citation>
    <scope>NUCLEOTIDE SEQUENCE [LARGE SCALE GENOMIC DNA]</scope>
    <source>
        <strain evidence="5">cv. An-1</strain>
    </source>
</reference>
<dbReference type="Gene3D" id="1.10.238.10">
    <property type="entry name" value="EF-hand"/>
    <property type="match status" value="1"/>
</dbReference>
<dbReference type="PROSITE" id="PS00018">
    <property type="entry name" value="EF_HAND_1"/>
    <property type="match status" value="2"/>
</dbReference>
<evidence type="ECO:0000256" key="2">
    <source>
        <dbReference type="SAM" id="Phobius"/>
    </source>
</evidence>
<evidence type="ECO:0000256" key="1">
    <source>
        <dbReference type="ARBA" id="ARBA00022837"/>
    </source>
</evidence>
<organism evidence="4 5">
    <name type="scientific">Arabidopsis thaliana</name>
    <name type="common">Mouse-ear cress</name>
    <dbReference type="NCBI Taxonomy" id="3702"/>
    <lineage>
        <taxon>Eukaryota</taxon>
        <taxon>Viridiplantae</taxon>
        <taxon>Streptophyta</taxon>
        <taxon>Embryophyta</taxon>
        <taxon>Tracheophyta</taxon>
        <taxon>Spermatophyta</taxon>
        <taxon>Magnoliopsida</taxon>
        <taxon>eudicotyledons</taxon>
        <taxon>Gunneridae</taxon>
        <taxon>Pentapetalae</taxon>
        <taxon>rosids</taxon>
        <taxon>malvids</taxon>
        <taxon>Brassicales</taxon>
        <taxon>Brassicaceae</taxon>
        <taxon>Camelineae</taxon>
        <taxon>Arabidopsis</taxon>
    </lineage>
</organism>
<feature type="transmembrane region" description="Helical" evidence="2">
    <location>
        <begin position="176"/>
        <end position="199"/>
    </location>
</feature>
<protein>
    <recommendedName>
        <fullName evidence="3">EF-hand domain-containing protein</fullName>
    </recommendedName>
</protein>
<keyword evidence="2" id="KW-0472">Membrane</keyword>
<dbReference type="Proteomes" id="UP000426265">
    <property type="component" value="Unassembled WGS sequence"/>
</dbReference>
<dbReference type="PROSITE" id="PS50222">
    <property type="entry name" value="EF_HAND_2"/>
    <property type="match status" value="2"/>
</dbReference>
<dbReference type="GO" id="GO:0005509">
    <property type="term" value="F:calcium ion binding"/>
    <property type="evidence" value="ECO:0007669"/>
    <property type="project" value="InterPro"/>
</dbReference>
<evidence type="ECO:0000313" key="5">
    <source>
        <dbReference type="Proteomes" id="UP000426265"/>
    </source>
</evidence>
<proteinExistence type="predicted"/>
<evidence type="ECO:0000259" key="3">
    <source>
        <dbReference type="PROSITE" id="PS50222"/>
    </source>
</evidence>
<feature type="domain" description="EF-hand" evidence="3">
    <location>
        <begin position="59"/>
        <end position="87"/>
    </location>
</feature>
<dbReference type="Pfam" id="PF13202">
    <property type="entry name" value="EF-hand_5"/>
    <property type="match status" value="2"/>
</dbReference>
<dbReference type="InterPro" id="IPR002048">
    <property type="entry name" value="EF_hand_dom"/>
</dbReference>
<dbReference type="PANTHER" id="PTHR33116:SF80">
    <property type="entry name" value="REVERSE TRANSCRIPTASE ZINC-BINDING DOMAIN-CONTAINING PROTEIN"/>
    <property type="match status" value="1"/>
</dbReference>
<sequence length="430" mass="49125">MDELHEAAIAYYNNGSNEQQNLSWQFFRAMDVNGDGRVSLQEYTDFLRQTAGLAWVHPEMFRELDRNGDGQLDFWEVLTLYYVARTRTINCRTCLRILNGLYFTCVTCFESSCGNTFDLCVKCYMRRTYCHPHRLFLDSYVLLRSRRNHHPSQPPGDQNLAEAQHSRMGWWNALRAMEVALAVGHLAAFCTIITINFWASIFLLPNRCLADLEQLCCAFWWNGTASTARGAIVAWEVVCSPKSSGGLGLKRLADWNQFFGLKLIWLLFSQGGSLWVSWCKTHFIRGRCFWNADFRATGSWIWRSLAKLRSLARPFVFCEIVSDRDALFWHDNWTDLGPLIDVVGVAGPRVTGIASLCLVCDASSDGFWSIPQGRHPLTQLLRTCLISYNPPPFDVGNDIFSWKTSRNQSLDFFSSPKTWRHLHPAGPAVS</sequence>